<name>A0A7J2U558_9CREN</name>
<evidence type="ECO:0000256" key="4">
    <source>
        <dbReference type="SAM" id="MobiDB-lite"/>
    </source>
</evidence>
<dbReference type="SMART" id="SM00327">
    <property type="entry name" value="VWA"/>
    <property type="match status" value="1"/>
</dbReference>
<dbReference type="Gene3D" id="1.10.8.80">
    <property type="entry name" value="Magnesium chelatase subunit I, C-Terminal domain"/>
    <property type="match status" value="1"/>
</dbReference>
<dbReference type="PROSITE" id="PS50234">
    <property type="entry name" value="VWFA"/>
    <property type="match status" value="1"/>
</dbReference>
<dbReference type="InterPro" id="IPR002035">
    <property type="entry name" value="VWF_A"/>
</dbReference>
<keyword evidence="2" id="KW-0547">Nucleotide-binding</keyword>
<dbReference type="SUPFAM" id="SSF52540">
    <property type="entry name" value="P-loop containing nucleoside triphosphate hydrolases"/>
    <property type="match status" value="1"/>
</dbReference>
<dbReference type="Pfam" id="PF17863">
    <property type="entry name" value="AAA_lid_2"/>
    <property type="match status" value="1"/>
</dbReference>
<evidence type="ECO:0000313" key="6">
    <source>
        <dbReference type="EMBL" id="HEM67980.1"/>
    </source>
</evidence>
<protein>
    <submittedName>
        <fullName evidence="6">VWA domain-containing protein</fullName>
    </submittedName>
</protein>
<dbReference type="SMART" id="SM00382">
    <property type="entry name" value="AAA"/>
    <property type="match status" value="1"/>
</dbReference>
<dbReference type="InterPro" id="IPR003593">
    <property type="entry name" value="AAA+_ATPase"/>
</dbReference>
<evidence type="ECO:0000256" key="3">
    <source>
        <dbReference type="ARBA" id="ARBA00022840"/>
    </source>
</evidence>
<dbReference type="InterPro" id="IPR000523">
    <property type="entry name" value="Mg_chelatse_chII-like_cat_dom"/>
</dbReference>
<dbReference type="PANTHER" id="PTHR35023:SF1">
    <property type="entry name" value="MG-PROTOPORPHYRIN IX CHELATASE"/>
    <property type="match status" value="1"/>
</dbReference>
<dbReference type="Gene3D" id="3.40.50.300">
    <property type="entry name" value="P-loop containing nucleotide triphosphate hydrolases"/>
    <property type="match status" value="1"/>
</dbReference>
<organism evidence="6">
    <name type="scientific">Ignisphaera aggregans</name>
    <dbReference type="NCBI Taxonomy" id="334771"/>
    <lineage>
        <taxon>Archaea</taxon>
        <taxon>Thermoproteota</taxon>
        <taxon>Thermoprotei</taxon>
        <taxon>Desulfurococcales</taxon>
        <taxon>Desulfurococcaceae</taxon>
        <taxon>Ignisphaera</taxon>
    </lineage>
</organism>
<dbReference type="GO" id="GO:0005524">
    <property type="term" value="F:ATP binding"/>
    <property type="evidence" value="ECO:0007669"/>
    <property type="project" value="UniProtKB-KW"/>
</dbReference>
<dbReference type="InterPro" id="IPR027417">
    <property type="entry name" value="P-loop_NTPase"/>
</dbReference>
<sequence>MTHHHAKIYFPFSAIVGMENAKLALMVNAVNPLIGGVVLAGDKGTGKSTLVRAFAQVLPEQPVAKGCSFNCNPFNPLEMCDYHYGLWSNGDKIEYELRKIRVVDLPLNATPDRVAGSIDIEQTIKTGKVVFKPGLLAEANRNILYIDEVNLLEDYIADLILDAAASGWNVVEREGISFKHPARFVLVGSMNPEEGMLRPQILDRFGLYIPVEASMSPEERAEIVERVEEFARDPVAFYKKWEPVEKQVEERIARAREIISSVAMDRDLLKLITTTVVKLGIKTHRAEIVTTRTAKAIAALDGRTRVNLNDVLKAMELALRHRLKSKPFEEPQKRFEEVVKELTGEKPEQREELSKGSDKGGAQGSGVPGVMGSGRSDRVETLLKNLSETPVSLAKEPYNDANMQSNTFSRSSREFKTTAIASFKGVAIDAIPPAKQMLVDVDLPASLRASIALSPMLPIAIRSSCIRVRVRKERIPTLHTILLDVSGSMLVGKRISVAKHILKTFMEEAYVKRTFVSLIAFRGVDVIAVVEPTRNLEIVFKSLEEIPVGGSTPFTAALLKALNYFKIFKRVFKEPKMALHIISDGGANVFLTKSPRKEFLELAEEYRRLGVEVVAYHTASSTMAIRPDYMKLFVEAVGGRYYKV</sequence>
<dbReference type="PANTHER" id="PTHR35023">
    <property type="entry name" value="CHELATASE-RELATED"/>
    <property type="match status" value="1"/>
</dbReference>
<evidence type="ECO:0000256" key="2">
    <source>
        <dbReference type="ARBA" id="ARBA00022741"/>
    </source>
</evidence>
<feature type="region of interest" description="Disordered" evidence="4">
    <location>
        <begin position="342"/>
        <end position="374"/>
    </location>
</feature>
<feature type="compositionally biased region" description="Basic and acidic residues" evidence="4">
    <location>
        <begin position="342"/>
        <end position="358"/>
    </location>
</feature>
<dbReference type="Gene3D" id="3.40.50.410">
    <property type="entry name" value="von Willebrand factor, type A domain"/>
    <property type="match status" value="1"/>
</dbReference>
<evidence type="ECO:0000256" key="1">
    <source>
        <dbReference type="ARBA" id="ARBA00005799"/>
    </source>
</evidence>
<dbReference type="InterPro" id="IPR052989">
    <property type="entry name" value="Mg-chelatase_DI-like"/>
</dbReference>
<dbReference type="SUPFAM" id="SSF53300">
    <property type="entry name" value="vWA-like"/>
    <property type="match status" value="1"/>
</dbReference>
<accession>A0A7J2U558</accession>
<dbReference type="AlphaFoldDB" id="A0A7J2U558"/>
<feature type="compositionally biased region" description="Gly residues" evidence="4">
    <location>
        <begin position="359"/>
        <end position="372"/>
    </location>
</feature>
<comment type="caution">
    <text evidence="6">The sequence shown here is derived from an EMBL/GenBank/DDBJ whole genome shotgun (WGS) entry which is preliminary data.</text>
</comment>
<proteinExistence type="inferred from homology"/>
<evidence type="ECO:0000259" key="5">
    <source>
        <dbReference type="PROSITE" id="PS50234"/>
    </source>
</evidence>
<feature type="domain" description="VWFA" evidence="5">
    <location>
        <begin position="478"/>
        <end position="644"/>
    </location>
</feature>
<reference evidence="6" key="1">
    <citation type="journal article" date="2020" name="mSystems">
        <title>Genome- and Community-Level Interaction Insights into Carbon Utilization and Element Cycling Functions of Hydrothermarchaeota in Hydrothermal Sediment.</title>
        <authorList>
            <person name="Zhou Z."/>
            <person name="Liu Y."/>
            <person name="Xu W."/>
            <person name="Pan J."/>
            <person name="Luo Z.H."/>
            <person name="Li M."/>
        </authorList>
    </citation>
    <scope>NUCLEOTIDE SEQUENCE [LARGE SCALE GENOMIC DNA]</scope>
    <source>
        <strain evidence="6">SpSt-125</strain>
    </source>
</reference>
<dbReference type="Pfam" id="PF01078">
    <property type="entry name" value="Mg_chelatase"/>
    <property type="match status" value="1"/>
</dbReference>
<comment type="similarity">
    <text evidence="1">Belongs to the Mg-chelatase subunits D/I family.</text>
</comment>
<keyword evidence="3" id="KW-0067">ATP-binding</keyword>
<gene>
    <name evidence="6" type="ORF">ENO26_10545</name>
</gene>
<dbReference type="InterPro" id="IPR036465">
    <property type="entry name" value="vWFA_dom_sf"/>
</dbReference>
<dbReference type="Pfam" id="PF13519">
    <property type="entry name" value="VWA_2"/>
    <property type="match status" value="1"/>
</dbReference>
<dbReference type="InterPro" id="IPR041628">
    <property type="entry name" value="ChlI/MoxR_AAA_lid"/>
</dbReference>
<dbReference type="EMBL" id="DSEU01000070">
    <property type="protein sequence ID" value="HEM67980.1"/>
    <property type="molecule type" value="Genomic_DNA"/>
</dbReference>